<feature type="transmembrane region" description="Helical" evidence="2">
    <location>
        <begin position="296"/>
        <end position="315"/>
    </location>
</feature>
<feature type="region of interest" description="Disordered" evidence="1">
    <location>
        <begin position="182"/>
        <end position="244"/>
    </location>
</feature>
<accession>A0A1H5VF46</accession>
<feature type="transmembrane region" description="Helical" evidence="2">
    <location>
        <begin position="145"/>
        <end position="172"/>
    </location>
</feature>
<feature type="transmembrane region" description="Helical" evidence="2">
    <location>
        <begin position="327"/>
        <end position="347"/>
    </location>
</feature>
<organism evidence="3 4">
    <name type="scientific">Thermomonospora echinospora</name>
    <dbReference type="NCBI Taxonomy" id="1992"/>
    <lineage>
        <taxon>Bacteria</taxon>
        <taxon>Bacillati</taxon>
        <taxon>Actinomycetota</taxon>
        <taxon>Actinomycetes</taxon>
        <taxon>Streptosporangiales</taxon>
        <taxon>Thermomonosporaceae</taxon>
        <taxon>Thermomonospora</taxon>
    </lineage>
</organism>
<evidence type="ECO:0000256" key="1">
    <source>
        <dbReference type="SAM" id="MobiDB-lite"/>
    </source>
</evidence>
<keyword evidence="4" id="KW-1185">Reference proteome</keyword>
<feature type="transmembrane region" description="Helical" evidence="2">
    <location>
        <begin position="68"/>
        <end position="89"/>
    </location>
</feature>
<name>A0A1H5VF46_9ACTN</name>
<keyword evidence="2" id="KW-0812">Transmembrane</keyword>
<sequence>MDIAHAPARTARRIPRAVPSADAPRRVALATAVLTSLVTALFADWGTYTGPLAPIAPRLPAVSLPGRPAPASPALLVGVALLLAVPLLYAKAVDWRWGERWWRVLLVGWASLALAWLGAGAITELLRTAVADFGDGRPPPPVTEIAWSAFAQGAYGGLHGLLLGWPVAAALIPLVPRGDGPPAGARSSAGAGSPAEEGPPVRVGPSVRVGSPVGVGPSVEGGPSAEAGSPAEDGPSAEDGPEPSRGPYLWISAGMLAVPVAMAVGWPLLAPDRAPAECGPTACMTGQAGALFFSEIMLRLMLPVWAAAIAALAGLRRVPWFRRRRPALQTLVGTGFGGLAFLLSGMVGGG</sequence>
<gene>
    <name evidence="3" type="ORF">SAMN04489712_102295</name>
</gene>
<keyword evidence="2" id="KW-1133">Transmembrane helix</keyword>
<evidence type="ECO:0000313" key="4">
    <source>
        <dbReference type="Proteomes" id="UP000236723"/>
    </source>
</evidence>
<feature type="transmembrane region" description="Helical" evidence="2">
    <location>
        <begin position="27"/>
        <end position="48"/>
    </location>
</feature>
<dbReference type="Proteomes" id="UP000236723">
    <property type="component" value="Unassembled WGS sequence"/>
</dbReference>
<dbReference type="RefSeq" id="WP_103936568.1">
    <property type="nucleotide sequence ID" value="NZ_FNVO01000002.1"/>
</dbReference>
<evidence type="ECO:0000256" key="2">
    <source>
        <dbReference type="SAM" id="Phobius"/>
    </source>
</evidence>
<keyword evidence="2" id="KW-0472">Membrane</keyword>
<dbReference type="EMBL" id="FNVO01000002">
    <property type="protein sequence ID" value="SEF85830.1"/>
    <property type="molecule type" value="Genomic_DNA"/>
</dbReference>
<feature type="transmembrane region" description="Helical" evidence="2">
    <location>
        <begin position="101"/>
        <end position="125"/>
    </location>
</feature>
<feature type="compositionally biased region" description="Low complexity" evidence="1">
    <location>
        <begin position="182"/>
        <end position="224"/>
    </location>
</feature>
<dbReference type="AlphaFoldDB" id="A0A1H5VF46"/>
<proteinExistence type="predicted"/>
<reference evidence="4" key="1">
    <citation type="submission" date="2016-10" db="EMBL/GenBank/DDBJ databases">
        <authorList>
            <person name="Varghese N."/>
            <person name="Submissions S."/>
        </authorList>
    </citation>
    <scope>NUCLEOTIDE SEQUENCE [LARGE SCALE GENOMIC DNA]</scope>
    <source>
        <strain evidence="4">DSM 43163</strain>
    </source>
</reference>
<feature type="transmembrane region" description="Helical" evidence="2">
    <location>
        <begin position="248"/>
        <end position="269"/>
    </location>
</feature>
<protein>
    <submittedName>
        <fullName evidence="3">Uncharacterized protein</fullName>
    </submittedName>
</protein>
<evidence type="ECO:0000313" key="3">
    <source>
        <dbReference type="EMBL" id="SEF85830.1"/>
    </source>
</evidence>